<accession>A0A1G8FGE4</accession>
<dbReference type="OrthoDB" id="5540937at2"/>
<dbReference type="EMBL" id="FNDD01000030">
    <property type="protein sequence ID" value="SDH81224.1"/>
    <property type="molecule type" value="Genomic_DNA"/>
</dbReference>
<evidence type="ECO:0000313" key="2">
    <source>
        <dbReference type="Proteomes" id="UP000198854"/>
    </source>
</evidence>
<reference evidence="1 2" key="1">
    <citation type="submission" date="2016-10" db="EMBL/GenBank/DDBJ databases">
        <authorList>
            <person name="de Groot N.N."/>
        </authorList>
    </citation>
    <scope>NUCLEOTIDE SEQUENCE [LARGE SCALE GENOMIC DNA]</scope>
    <source>
        <strain evidence="1 2">CGMCC 1.10228</strain>
    </source>
</reference>
<keyword evidence="2" id="KW-1185">Reference proteome</keyword>
<name>A0A1G8FGE4_9VIBR</name>
<protein>
    <submittedName>
        <fullName evidence="1">Uncharacterized protein</fullName>
    </submittedName>
</protein>
<dbReference type="STRING" id="861298.SAMN04488136_13052"/>
<organism evidence="1 2">
    <name type="scientific">Vibrio xiamenensis</name>
    <dbReference type="NCBI Taxonomy" id="861298"/>
    <lineage>
        <taxon>Bacteria</taxon>
        <taxon>Pseudomonadati</taxon>
        <taxon>Pseudomonadota</taxon>
        <taxon>Gammaproteobacteria</taxon>
        <taxon>Vibrionales</taxon>
        <taxon>Vibrionaceae</taxon>
        <taxon>Vibrio</taxon>
    </lineage>
</organism>
<gene>
    <name evidence="1" type="ORF">SAMN04488136_13052</name>
</gene>
<evidence type="ECO:0000313" key="1">
    <source>
        <dbReference type="EMBL" id="SDH81224.1"/>
    </source>
</evidence>
<dbReference type="Proteomes" id="UP000198854">
    <property type="component" value="Unassembled WGS sequence"/>
</dbReference>
<dbReference type="RefSeq" id="WP_093278122.1">
    <property type="nucleotide sequence ID" value="NZ_FNDD01000030.1"/>
</dbReference>
<dbReference type="AlphaFoldDB" id="A0A1G8FGE4"/>
<sequence>MTEKENNNWLSLVGMISELKKCDELGVVTASIAMGFIAIDTMASLAREENKPRATRSDFHEWVNRYLKGDPEQLYQYRGKDVYAARCAFLHSYSSDAELHEKDPDIIKYVYHDGGRHTYNPTIDANLVVIATRSFVYDIICAANDFMDECARDIKLRARVESRLDSILQTEPYPQ</sequence>
<proteinExistence type="predicted"/>